<feature type="region of interest" description="Disordered" evidence="1">
    <location>
        <begin position="1"/>
        <end position="21"/>
    </location>
</feature>
<dbReference type="AlphaFoldDB" id="A0A6B1FBX5"/>
<proteinExistence type="predicted"/>
<gene>
    <name evidence="2" type="ORF">F4162_07225</name>
</gene>
<evidence type="ECO:0000256" key="1">
    <source>
        <dbReference type="SAM" id="MobiDB-lite"/>
    </source>
</evidence>
<name>A0A6B1FBX5_9SYNE</name>
<dbReference type="InterPro" id="IPR007555">
    <property type="entry name" value="DUF499"/>
</dbReference>
<accession>A0A6B1FBX5</accession>
<dbReference type="Pfam" id="PF04465">
    <property type="entry name" value="DUF499"/>
    <property type="match status" value="1"/>
</dbReference>
<protein>
    <submittedName>
        <fullName evidence="2">DUF499 domain-containing protein</fullName>
    </submittedName>
</protein>
<comment type="caution">
    <text evidence="2">The sequence shown here is derived from an EMBL/GenBank/DDBJ whole genome shotgun (WGS) entry which is preliminary data.</text>
</comment>
<reference evidence="2" key="1">
    <citation type="submission" date="2019-09" db="EMBL/GenBank/DDBJ databases">
        <title>Characterisation of the sponge microbiome using genome-centric metagenomics.</title>
        <authorList>
            <person name="Engelberts J.P."/>
            <person name="Robbins S.J."/>
            <person name="De Goeij J.M."/>
            <person name="Aranda M."/>
            <person name="Bell S.C."/>
            <person name="Webster N.S."/>
        </authorList>
    </citation>
    <scope>NUCLEOTIDE SEQUENCE</scope>
    <source>
        <strain evidence="2">SB0676_bin_10</strain>
    </source>
</reference>
<dbReference type="EMBL" id="VYDO01000232">
    <property type="protein sequence ID" value="MYG38744.1"/>
    <property type="molecule type" value="Genomic_DNA"/>
</dbReference>
<organism evidence="2">
    <name type="scientific">Synechococcus sp. SB0676_bin_10</name>
    <dbReference type="NCBI Taxonomy" id="2604869"/>
    <lineage>
        <taxon>Bacteria</taxon>
        <taxon>Bacillati</taxon>
        <taxon>Cyanobacteriota</taxon>
        <taxon>Cyanophyceae</taxon>
        <taxon>Synechococcales</taxon>
        <taxon>Synechococcaceae</taxon>
        <taxon>Synechococcus</taxon>
    </lineage>
</organism>
<sequence length="140" mass="15892">MISHRHPSVKMAIRPPVGQNDDRAEALRKGYPLHPELIETLMQKTSTLENFQQVRGMLRLLARTVAQLWREQPGDATAIHLHHVDPGNERIRLEVATKLGRQAFIPGSGLTWPAPAPRTAKPWPNNWIRANLRAWRPTAP</sequence>
<evidence type="ECO:0000313" key="2">
    <source>
        <dbReference type="EMBL" id="MYG38744.1"/>
    </source>
</evidence>